<keyword evidence="16" id="KW-1185">Reference proteome</keyword>
<feature type="domain" description="Trimeric autotransporter adhesin YadA-like head" evidence="12">
    <location>
        <begin position="575"/>
        <end position="597"/>
    </location>
</feature>
<feature type="domain" description="Trimeric autotransporter adhesin YadA-like stalk" evidence="13">
    <location>
        <begin position="670"/>
        <end position="708"/>
    </location>
</feature>
<feature type="domain" description="Trimeric autotransporter adhesin YadA-like stalk" evidence="13">
    <location>
        <begin position="819"/>
        <end position="861"/>
    </location>
</feature>
<evidence type="ECO:0000256" key="2">
    <source>
        <dbReference type="ARBA" id="ARBA00004442"/>
    </source>
</evidence>
<evidence type="ECO:0000256" key="3">
    <source>
        <dbReference type="ARBA" id="ARBA00005848"/>
    </source>
</evidence>
<feature type="domain" description="Trimeric autotransporter adhesin YadA-like stalk" evidence="13">
    <location>
        <begin position="999"/>
        <end position="1041"/>
    </location>
</feature>
<evidence type="ECO:0000256" key="8">
    <source>
        <dbReference type="ARBA" id="ARBA00022927"/>
    </source>
</evidence>
<evidence type="ECO:0000256" key="6">
    <source>
        <dbReference type="ARBA" id="ARBA00022692"/>
    </source>
</evidence>
<dbReference type="InterPro" id="IPR008635">
    <property type="entry name" value="Coiled_stalk_dom"/>
</dbReference>
<evidence type="ECO:0000256" key="1">
    <source>
        <dbReference type="ARBA" id="ARBA00004241"/>
    </source>
</evidence>
<sequence>MNKTYRSVWNESTGTWMAVQENAKGRGKKSSARSSIRIAATLLVIGSGLYAAQAEAVVAITKQAVGGTTCEDDADDNNGTWGVINEAKCHPSAGTGASGVGNPGTNIVMYSSGKTSGTEDSIAVGGYMDVWKTATFWGGVDMQQQKISHLANGDVTTSSKDAINGSQLYGVAGSVATALGGGSTVNTDGTVKTPTYNVAGSTYSDVGSALAAVDAKAGTGSADGVKYDSSTHTGVTLSGAGGTTLSNVKAGAADMDAVNLAQLKAAGLNVDTSGNVSNSFVAYDDATKGTITLAGGTAGTSITNLKAGAVSSSSTDAINGSQLYNVASSTAQALGGGSAVNADGAISKPEYKVGGNTVDGVDGAVSALDTRITDMSSAANAISDKLKYVKFGQTNALDATASGQDAVAIGGFAQAIGDNTLAIGAQSRAMGTNSVAIGYGSSTTQANTFAVGSSTAKRRIVNVADATGVSDAVTLGQMNTAIGAALVNSGVKNNGLLGASTMMLGASQSSKTPDQLIVSGPTTLSTPTDAIGKNGIAIGLNSHANADNAVAAGQNVSVLGANGVAVGQNIAVGADSAVAIGVATSVASENSVAIGSNGTEVNTNAANAVAIGSGVSVGGQNSVGLGSNIVVGTANSVVLGANSSDDNRANTVSVGSSAVPGMGTSMVRRQIINVAAGTQDTDAVNVSQLKGVTATLGGGAGVNADGTIKKPNYNVAGGTYTDVGAALAAVDTKAGAGSVDAVKYDTSAHDKVTFNGASGTTLSNVKAGAADTDAVNLAQLKAAGLNVDTSGTVTNSFVAYDDATKGKVTLAGGSAGTTITNVKAGALSATSTDAVNGAQLYATNQNVSSLNTQITNINGQLADAVKYDTSAHDKVTFNGTNGTKLSNVTAGTADMDAVNLAQLKAAGLNVDTSGNVTNSFVAYDDATKGKVTLAGGTNGTTISNVKAGTADLDAVNLAQLKAAGLNVDTSGNVTNSFVAYDDATKGKVTLAGGSAGTTITNVKAGALNATSTDAVNGAQLYATNQDVAKNTGDITTLNTQVTNINGELADAVKYDTSAHDKVTLAGGATGTTITNVKAGAVGAASTDAINGSQLYNTAGSTAAALGGGSSVDANGRIVKPSYDVAGGTYTDVGSALAAVDAKAASGSVDGVKYDTSAHDKVTFNGTNGTKLSNVTAGTADMDAVNLAQLKAAGLNVDTSGNVTNSFVAYDDATKGKVTLAGGSAGTTITNVKAGALNATSTDAVNGAQLYATNQDVAKNTGDITTLNTQVTNINGELADAVKYDTSAHDKVTLAGGANGTTISNVKAGAADMDAVNLAQLKAAGLNVDTSGTVTNSFVAYDDATKGKVTLAGGAAGTTITNVKAGGVSSTSTDAINGSQLYNTASSTAAALGGGSSVDANGRIAKPSYDVAGGTYTDVGSALAAVDAKAASGSVDGVKYDTSAHDKVTFNGTNGTKLSNVTAGTADMDAVNLAQLKAAGLNVDTSGNVTNSFVAYDDATKGKVTLAGGTNGTTITNVKAGAIGAASTDAINGSQLYGEANSVASALGGGAAVNTDGTIKAPTYTVQGQTKSDVGSALAAIDTATTGNTTSITNLTNNINNGKIGLVQQDAATKTITVAKATDGTKVDFTGTAGARQLNGVSAGQADTDAVNMAQLKAAGLNVDTSGNVTNSFVAYDDATKGKVTLAGGSAGTTITNVKAGAVSATSTDAINGSQLYTLASSETKALGGGSTVNPDGSISMPEYSVGGKTVDGVDGAVTALDTRITDMSSSMNEIAPKLKYIKFGDTNALDATAAGADAVAIGGFAQAMGDGALAIGANARAMAQNSVAIGYGSSTSQANTFAVGSTTSKRRIVNLADGTSISDAVTVGQMNTAIGAAITNTGVKSNGMLGASTMMLGATSSKTPDQLIVSGPTTLSTATDALGKNGIAMGLNAHANADNAVAAGQNVSVLGSNGVAVGQNIAIGADSAVGIGSTVSAASINSVAIGSNGTEVNTGSDNSVAIGSNVSVGGKNTVAIGSNIITGTEGSVVLGANSSDDNRANTVSVGASAVPGMGTSLLRRQIINVAAGTQDTDAVNVSQLKGVTTALGGGAGVNADGSVNKPSYDVAGSTYSDVGSALAAVDAKAATGSVDGVKYDTSAHDKVTFSGSSGTTLSNVKAGTADMDAVNLAQLKAAGLNVDTSGNVTNSFVAYDDATKGSITLAGGTAGTTIANVKAGALSATSMDAVNGSQLYATNQNVAKNTGDITTLNTQVTNINGALADAVKYDTSAHDKVTLAGGAAGTTITNVKAGAVGAASTDAINGSQLYNTASSTAAALGGGSTVDANGRIVKPSYNVAGSTYGDVGSALAAVDAKAATGSVDGIKYDTSAHDRVTFNGANGTILSNVNAGVGDKDAVNVAQLKSAGLNIDTSGNVTNAFVSYDDASKSKISLGGADGTTIANVKAGAVNAASKEAINGSQLYNVASSTASALGGGSTVNADGTVSAPTYSLNEGSTSVHTVGDAISNLDGRVTQNTGDITNIRNTLIDGGVIDGTTGKSLAVVYDSATKDSVTFGGKDATAPVALHNVAAGALSATSTDAVNGSQLFATNKRIDDINYNFDHIGDAVMYDTSAHDRITLGGVAGGAGAPVVLTNVANGKGQYDAVNFGQLSALQGQVTNIDKRVTVVEGQITNISGGGSWNNDAGGKKITNVAAGTATSDAVNVGQLNDAVADANSYTDARVGDLPQGMSSKDYTDQRINSMQSQVNSVAKNAYGGIAAATALTMIPDVDQGKTIAVGVGTGNYKGYQAMALGASARITQNLKVKIGAGMAPGNGTTVGAGASYQW</sequence>
<feature type="domain" description="Trimeric autotransporter adhesin YadA-like stalk" evidence="13">
    <location>
        <begin position="2438"/>
        <end position="2480"/>
    </location>
</feature>
<dbReference type="Pfam" id="PF05662">
    <property type="entry name" value="YadA_stalk"/>
    <property type="match status" value="29"/>
</dbReference>
<reference evidence="15 16" key="1">
    <citation type="submission" date="2020-04" db="EMBL/GenBank/DDBJ databases">
        <authorList>
            <person name="De Canck E."/>
        </authorList>
    </citation>
    <scope>NUCLEOTIDE SEQUENCE [LARGE SCALE GENOMIC DNA]</scope>
    <source>
        <strain evidence="15 16">LMG 29739</strain>
    </source>
</reference>
<feature type="domain" description="Trimeric autotransporter adhesin YadA-like head" evidence="12">
    <location>
        <begin position="1921"/>
        <end position="1946"/>
    </location>
</feature>
<feature type="domain" description="Trimeric autotransporter adhesin YadA-like stalk" evidence="13">
    <location>
        <begin position="1637"/>
        <end position="1677"/>
    </location>
</feature>
<feature type="domain" description="Trimeric autotransporter adhesin YadA-like stalk" evidence="13">
    <location>
        <begin position="942"/>
        <end position="982"/>
    </location>
</feature>
<keyword evidence="9" id="KW-0472">Membrane</keyword>
<evidence type="ECO:0000313" key="15">
    <source>
        <dbReference type="EMBL" id="CAB3749670.1"/>
    </source>
</evidence>
<evidence type="ECO:0000256" key="10">
    <source>
        <dbReference type="ARBA" id="ARBA00023237"/>
    </source>
</evidence>
<comment type="subcellular location">
    <subcellularLocation>
        <location evidence="2">Cell outer membrane</location>
    </subcellularLocation>
    <subcellularLocation>
        <location evidence="1">Cell surface</location>
    </subcellularLocation>
</comment>
<evidence type="ECO:0000313" key="16">
    <source>
        <dbReference type="Proteomes" id="UP000494329"/>
    </source>
</evidence>
<feature type="domain" description="Trimeric autotransporter adhesin YadA-like stalk" evidence="13">
    <location>
        <begin position="2383"/>
        <end position="2422"/>
    </location>
</feature>
<feature type="domain" description="Trimeric autotransporter adhesin YadA-like head" evidence="12">
    <location>
        <begin position="530"/>
        <end position="555"/>
    </location>
</feature>
<evidence type="ECO:0000256" key="4">
    <source>
        <dbReference type="ARBA" id="ARBA00022448"/>
    </source>
</evidence>
<dbReference type="Pfam" id="PF05658">
    <property type="entry name" value="YadA_head"/>
    <property type="match status" value="7"/>
</dbReference>
<evidence type="ECO:0000259" key="12">
    <source>
        <dbReference type="Pfam" id="PF05658"/>
    </source>
</evidence>
<feature type="domain" description="Trimeric autotransporter adhesin YadA-like stalk" evidence="13">
    <location>
        <begin position="2210"/>
        <end position="2252"/>
    </location>
</feature>
<dbReference type="Gene3D" id="3.30.1300.30">
    <property type="entry name" value="GSPII I/J protein-like"/>
    <property type="match status" value="1"/>
</dbReference>
<feature type="domain" description="Trimeric autotransporter adhesin YadA-like stalk" evidence="13">
    <location>
        <begin position="1851"/>
        <end position="1887"/>
    </location>
</feature>
<feature type="domain" description="Trimeric autotransporter adhesin YadA-like stalk" evidence="13">
    <location>
        <begin position="302"/>
        <end position="344"/>
    </location>
</feature>
<gene>
    <name evidence="15" type="ORF">LMG29739_00862</name>
</gene>
<dbReference type="InterPro" id="IPR011049">
    <property type="entry name" value="Serralysin-like_metalloprot_C"/>
</dbReference>
<evidence type="ECO:0000256" key="5">
    <source>
        <dbReference type="ARBA" id="ARBA00022452"/>
    </source>
</evidence>
<feature type="domain" description="Trimeric autotransporter adhesin YadA-like stalk" evidence="13">
    <location>
        <begin position="1456"/>
        <end position="1497"/>
    </location>
</feature>
<dbReference type="Gene3D" id="2.150.10.10">
    <property type="entry name" value="Serralysin-like metalloprotease, C-terminal"/>
    <property type="match status" value="5"/>
</dbReference>
<keyword evidence="10" id="KW-0998">Cell outer membrane</keyword>
<dbReference type="GO" id="GO:0009986">
    <property type="term" value="C:cell surface"/>
    <property type="evidence" value="ECO:0007669"/>
    <property type="project" value="UniProtKB-SubCell"/>
</dbReference>
<comment type="similarity">
    <text evidence="3">Belongs to the autotransporter-2 (AT-2) (TC 1.B.40) family.</text>
</comment>
<feature type="domain" description="ESPR" evidence="14">
    <location>
        <begin position="1"/>
        <end position="46"/>
    </location>
</feature>
<feature type="domain" description="Trimeric autotransporter adhesin YadA-like head" evidence="12">
    <location>
        <begin position="1793"/>
        <end position="1819"/>
    </location>
</feature>
<feature type="domain" description="Trimeric autotransporter adhesin YadA-like stalk" evidence="13">
    <location>
        <begin position="1228"/>
        <end position="1270"/>
    </location>
</feature>
<feature type="domain" description="Trimeric autotransporter adhesin YadA-like stalk" evidence="13">
    <location>
        <begin position="245"/>
        <end position="285"/>
    </location>
</feature>
<dbReference type="Gene3D" id="6.10.250.2040">
    <property type="match status" value="10"/>
</dbReference>
<dbReference type="GO" id="GO:0015031">
    <property type="term" value="P:protein transport"/>
    <property type="evidence" value="ECO:0007669"/>
    <property type="project" value="UniProtKB-KW"/>
</dbReference>
<feature type="domain" description="Trimeric autotransporter adhesin YadA-like stalk" evidence="13">
    <location>
        <begin position="146"/>
        <end position="189"/>
    </location>
</feature>
<proteinExistence type="inferred from homology"/>
<dbReference type="SUPFAM" id="SSF54523">
    <property type="entry name" value="Pili subunits"/>
    <property type="match status" value="1"/>
</dbReference>
<dbReference type="GO" id="GO:0009279">
    <property type="term" value="C:cell outer membrane"/>
    <property type="evidence" value="ECO:0007669"/>
    <property type="project" value="UniProtKB-SubCell"/>
</dbReference>
<organism evidence="15 16">
    <name type="scientific">Paraburkholderia solisilvae</name>
    <dbReference type="NCBI Taxonomy" id="624376"/>
    <lineage>
        <taxon>Bacteria</taxon>
        <taxon>Pseudomonadati</taxon>
        <taxon>Pseudomonadota</taxon>
        <taxon>Betaproteobacteria</taxon>
        <taxon>Burkholderiales</taxon>
        <taxon>Burkholderiaceae</taxon>
        <taxon>Paraburkholderia</taxon>
    </lineage>
</organism>
<dbReference type="InterPro" id="IPR008640">
    <property type="entry name" value="Adhesin_Head_dom"/>
</dbReference>
<feature type="domain" description="Trimeric autotransporter adhesin YadA-like head" evidence="12">
    <location>
        <begin position="1824"/>
        <end position="1845"/>
    </location>
</feature>
<evidence type="ECO:0000259" key="14">
    <source>
        <dbReference type="Pfam" id="PF13018"/>
    </source>
</evidence>
<feature type="domain" description="Trimeric autotransporter adhesin YadA-like head" evidence="12">
    <location>
        <begin position="401"/>
        <end position="427"/>
    </location>
</feature>
<keyword evidence="4" id="KW-0813">Transport</keyword>
<evidence type="ECO:0000256" key="9">
    <source>
        <dbReference type="ARBA" id="ARBA00023136"/>
    </source>
</evidence>
<feature type="domain" description="Trimeric autotransporter adhesin YadA-like stalk" evidence="13">
    <location>
        <begin position="2630"/>
        <end position="2664"/>
    </location>
</feature>
<feature type="domain" description="Trimeric autotransporter adhesin YadA-like stalk" evidence="13">
    <location>
        <begin position="2686"/>
        <end position="2719"/>
    </location>
</feature>
<feature type="domain" description="Trimeric autotransporter adhesin YadA-like stalk" evidence="13">
    <location>
        <begin position="2061"/>
        <end position="2101"/>
    </location>
</feature>
<dbReference type="Pfam" id="PF13018">
    <property type="entry name" value="ESPR"/>
    <property type="match status" value="1"/>
</dbReference>
<evidence type="ECO:0000256" key="7">
    <source>
        <dbReference type="ARBA" id="ARBA00022729"/>
    </source>
</evidence>
<feature type="domain" description="Trimeric autotransporter adhesin YadA-like stalk" evidence="13">
    <location>
        <begin position="459"/>
        <end position="494"/>
    </location>
</feature>
<keyword evidence="7" id="KW-0732">Signal</keyword>
<feature type="domain" description="Trimeric autotransporter adhesin YadA-like C-terminal membrane anchor" evidence="11">
    <location>
        <begin position="2765"/>
        <end position="2824"/>
    </location>
</feature>
<dbReference type="InterPro" id="IPR024973">
    <property type="entry name" value="ESPR"/>
</dbReference>
<dbReference type="InterPro" id="IPR005594">
    <property type="entry name" value="YadA_C"/>
</dbReference>
<feature type="domain" description="Trimeric autotransporter adhesin YadA-like stalk" evidence="13">
    <location>
        <begin position="1302"/>
        <end position="1342"/>
    </location>
</feature>
<dbReference type="InterPro" id="IPR045584">
    <property type="entry name" value="Pilin-like"/>
</dbReference>
<dbReference type="EMBL" id="CADIKF010000004">
    <property type="protein sequence ID" value="CAB3749670.1"/>
    <property type="molecule type" value="Genomic_DNA"/>
</dbReference>
<accession>A0A6J5D5T7</accession>
<evidence type="ECO:0000259" key="11">
    <source>
        <dbReference type="Pfam" id="PF03895"/>
    </source>
</evidence>
<feature type="domain" description="Trimeric autotransporter adhesin YadA-like stalk" evidence="13">
    <location>
        <begin position="2564"/>
        <end position="2592"/>
    </location>
</feature>
<feature type="domain" description="Trimeric autotransporter adhesin YadA-like stalk" evidence="13">
    <location>
        <begin position="1073"/>
        <end position="1114"/>
    </location>
</feature>
<feature type="domain" description="Trimeric autotransporter adhesin YadA-like head" evidence="12">
    <location>
        <begin position="431"/>
        <end position="454"/>
    </location>
</feature>
<dbReference type="Gene3D" id="2.60.40.4050">
    <property type="match status" value="1"/>
</dbReference>
<keyword evidence="5" id="KW-1134">Transmembrane beta strand</keyword>
<feature type="domain" description="Trimeric autotransporter adhesin YadA-like stalk" evidence="13">
    <location>
        <begin position="1359"/>
        <end position="1400"/>
    </location>
</feature>
<dbReference type="SUPFAM" id="SSF101967">
    <property type="entry name" value="Adhesin YadA, collagen-binding domain"/>
    <property type="match status" value="6"/>
</dbReference>
<keyword evidence="6" id="KW-0812">Transmembrane</keyword>
<feature type="domain" description="Trimeric autotransporter adhesin YadA-like stalk" evidence="13">
    <location>
        <begin position="1694"/>
        <end position="1733"/>
    </location>
</feature>
<feature type="domain" description="Trimeric autotransporter adhesin YadA-like stalk" evidence="13">
    <location>
        <begin position="884"/>
        <end position="925"/>
    </location>
</feature>
<name>A0A6J5D5T7_9BURK</name>
<feature type="domain" description="Trimeric autotransporter adhesin YadA-like stalk" evidence="13">
    <location>
        <begin position="1170"/>
        <end position="1211"/>
    </location>
</feature>
<dbReference type="Proteomes" id="UP000494329">
    <property type="component" value="Unassembled WGS sequence"/>
</dbReference>
<protein>
    <submittedName>
        <fullName evidence="15">Uncharacterized protein</fullName>
    </submittedName>
</protein>
<feature type="domain" description="Trimeric autotransporter adhesin YadA-like stalk" evidence="13">
    <location>
        <begin position="2153"/>
        <end position="2193"/>
    </location>
</feature>
<feature type="domain" description="Trimeric autotransporter adhesin YadA-like stalk" evidence="13">
    <location>
        <begin position="762"/>
        <end position="802"/>
    </location>
</feature>
<feature type="domain" description="Trimeric autotransporter adhesin YadA-like stalk" evidence="13">
    <location>
        <begin position="1514"/>
        <end position="1555"/>
    </location>
</feature>
<keyword evidence="8" id="KW-0653">Protein transport</keyword>
<dbReference type="Pfam" id="PF03895">
    <property type="entry name" value="YadA_anchor"/>
    <property type="match status" value="1"/>
</dbReference>
<feature type="domain" description="Trimeric autotransporter adhesin YadA-like stalk" evidence="13">
    <location>
        <begin position="2284"/>
        <end position="2325"/>
    </location>
</feature>
<dbReference type="Gene3D" id="1.20.5.170">
    <property type="match status" value="13"/>
</dbReference>
<evidence type="ECO:0000259" key="13">
    <source>
        <dbReference type="Pfam" id="PF05662"/>
    </source>
</evidence>